<evidence type="ECO:0000313" key="7">
    <source>
        <dbReference type="Proteomes" id="UP000078390"/>
    </source>
</evidence>
<name>A0A179D4Q6_9BACT</name>
<dbReference type="GO" id="GO:0003700">
    <property type="term" value="F:DNA-binding transcription factor activity"/>
    <property type="evidence" value="ECO:0007669"/>
    <property type="project" value="TreeGrafter"/>
</dbReference>
<keyword evidence="1" id="KW-0805">Transcription regulation</keyword>
<dbReference type="InterPro" id="IPR012318">
    <property type="entry name" value="HTH_CRP"/>
</dbReference>
<evidence type="ECO:0000259" key="5">
    <source>
        <dbReference type="PROSITE" id="PS51063"/>
    </source>
</evidence>
<organism evidence="6 7">
    <name type="scientific">Thermosulfurimonas dismutans</name>
    <dbReference type="NCBI Taxonomy" id="999894"/>
    <lineage>
        <taxon>Bacteria</taxon>
        <taxon>Pseudomonadati</taxon>
        <taxon>Thermodesulfobacteriota</taxon>
        <taxon>Thermodesulfobacteria</taxon>
        <taxon>Thermodesulfobacteriales</taxon>
        <taxon>Thermodesulfobacteriaceae</taxon>
        <taxon>Thermosulfurimonas</taxon>
    </lineage>
</organism>
<proteinExistence type="predicted"/>
<evidence type="ECO:0000256" key="3">
    <source>
        <dbReference type="ARBA" id="ARBA00023163"/>
    </source>
</evidence>
<dbReference type="PRINTS" id="PR00034">
    <property type="entry name" value="HTHCRP"/>
</dbReference>
<dbReference type="Pfam" id="PF00027">
    <property type="entry name" value="cNMP_binding"/>
    <property type="match status" value="1"/>
</dbReference>
<dbReference type="SMART" id="SM00100">
    <property type="entry name" value="cNMP"/>
    <property type="match status" value="1"/>
</dbReference>
<dbReference type="InterPro" id="IPR018490">
    <property type="entry name" value="cNMP-bd_dom_sf"/>
</dbReference>
<dbReference type="CDD" id="cd00038">
    <property type="entry name" value="CAP_ED"/>
    <property type="match status" value="1"/>
</dbReference>
<dbReference type="Pfam" id="PF13545">
    <property type="entry name" value="HTH_Crp_2"/>
    <property type="match status" value="1"/>
</dbReference>
<reference evidence="6 7" key="1">
    <citation type="submission" date="2016-04" db="EMBL/GenBank/DDBJ databases">
        <title>Genome analysis of Thermosulfurimonas dismutans, the first thermophilic sulfur-disproportionating bacterium of the phylum Thermodesulfobacteria.</title>
        <authorList>
            <person name="Mardanov A.V."/>
            <person name="Beletsky A.V."/>
            <person name="Kadnikov V.V."/>
            <person name="Slobodkin A.I."/>
            <person name="Ravin N.V."/>
        </authorList>
    </citation>
    <scope>NUCLEOTIDE SEQUENCE [LARGE SCALE GENOMIC DNA]</scope>
    <source>
        <strain evidence="6 7">S95</strain>
    </source>
</reference>
<accession>A0A179D4Q6</accession>
<dbReference type="PROSITE" id="PS50042">
    <property type="entry name" value="CNMP_BINDING_3"/>
    <property type="match status" value="1"/>
</dbReference>
<dbReference type="SMART" id="SM00419">
    <property type="entry name" value="HTH_CRP"/>
    <property type="match status" value="1"/>
</dbReference>
<dbReference type="PANTHER" id="PTHR24567:SF74">
    <property type="entry name" value="HTH-TYPE TRANSCRIPTIONAL REGULATOR ARCR"/>
    <property type="match status" value="1"/>
</dbReference>
<dbReference type="PATRIC" id="fig|999894.6.peg.1494"/>
<dbReference type="SUPFAM" id="SSF46785">
    <property type="entry name" value="Winged helix' DNA-binding domain"/>
    <property type="match status" value="1"/>
</dbReference>
<dbReference type="PANTHER" id="PTHR24567">
    <property type="entry name" value="CRP FAMILY TRANSCRIPTIONAL REGULATORY PROTEIN"/>
    <property type="match status" value="1"/>
</dbReference>
<keyword evidence="2" id="KW-0238">DNA-binding</keyword>
<feature type="domain" description="HTH crp-type" evidence="5">
    <location>
        <begin position="146"/>
        <end position="214"/>
    </location>
</feature>
<dbReference type="STRING" id="999894.TDIS_1496"/>
<dbReference type="GO" id="GO:0003677">
    <property type="term" value="F:DNA binding"/>
    <property type="evidence" value="ECO:0007669"/>
    <property type="project" value="UniProtKB-KW"/>
</dbReference>
<keyword evidence="3" id="KW-0804">Transcription</keyword>
<dbReference type="InterPro" id="IPR036388">
    <property type="entry name" value="WH-like_DNA-bd_sf"/>
</dbReference>
<evidence type="ECO:0000256" key="2">
    <source>
        <dbReference type="ARBA" id="ARBA00023125"/>
    </source>
</evidence>
<dbReference type="PROSITE" id="PS51063">
    <property type="entry name" value="HTH_CRP_2"/>
    <property type="match status" value="1"/>
</dbReference>
<keyword evidence="7" id="KW-1185">Reference proteome</keyword>
<dbReference type="InterPro" id="IPR014710">
    <property type="entry name" value="RmlC-like_jellyroll"/>
</dbReference>
<dbReference type="Gene3D" id="2.60.120.10">
    <property type="entry name" value="Jelly Rolls"/>
    <property type="match status" value="1"/>
</dbReference>
<dbReference type="AlphaFoldDB" id="A0A179D4Q6"/>
<dbReference type="InterPro" id="IPR000595">
    <property type="entry name" value="cNMP-bd_dom"/>
</dbReference>
<comment type="caution">
    <text evidence="6">The sequence shown here is derived from an EMBL/GenBank/DDBJ whole genome shotgun (WGS) entry which is preliminary data.</text>
</comment>
<evidence type="ECO:0000256" key="1">
    <source>
        <dbReference type="ARBA" id="ARBA00023015"/>
    </source>
</evidence>
<dbReference type="Proteomes" id="UP000078390">
    <property type="component" value="Unassembled WGS sequence"/>
</dbReference>
<sequence length="222" mass="25045">MEILEVLKKIPIFEGLPEEDLQRLREISRLKKLEKGEILFAQGEEATGFYVVIKGRIKIYRLSSRGRQQILHVFGPGEAFAEAALFSGSRYPAWAEALTPAAVLLFPRKAFLELVRKRPELALNMLALQALRLRKLAGMVEALSLKEVPERLAGYLLYLRETKGSPEFELEIPKGELAALLGTVPETLSRVLNRLSEEGLIEVSGKQIRILDEEGLRRLERA</sequence>
<gene>
    <name evidence="6" type="ORF">TDIS_1496</name>
</gene>
<dbReference type="OrthoDB" id="9798104at2"/>
<dbReference type="InterPro" id="IPR050397">
    <property type="entry name" value="Env_Response_Regulators"/>
</dbReference>
<dbReference type="InterPro" id="IPR036390">
    <property type="entry name" value="WH_DNA-bd_sf"/>
</dbReference>
<dbReference type="RefSeq" id="WP_068670906.1">
    <property type="nucleotide sequence ID" value="NZ_LWLG01000011.1"/>
</dbReference>
<dbReference type="SUPFAM" id="SSF51206">
    <property type="entry name" value="cAMP-binding domain-like"/>
    <property type="match status" value="1"/>
</dbReference>
<protein>
    <submittedName>
        <fullName evidence="6">Hcp transcriptional regulator HcpR (Crp/Fnr family)</fullName>
    </submittedName>
</protein>
<dbReference type="Gene3D" id="1.10.10.10">
    <property type="entry name" value="Winged helix-like DNA-binding domain superfamily/Winged helix DNA-binding domain"/>
    <property type="match status" value="1"/>
</dbReference>
<evidence type="ECO:0000259" key="4">
    <source>
        <dbReference type="PROSITE" id="PS50042"/>
    </source>
</evidence>
<dbReference type="GO" id="GO:0005829">
    <property type="term" value="C:cytosol"/>
    <property type="evidence" value="ECO:0007669"/>
    <property type="project" value="TreeGrafter"/>
</dbReference>
<evidence type="ECO:0000313" key="6">
    <source>
        <dbReference type="EMBL" id="OAQ20452.1"/>
    </source>
</evidence>
<dbReference type="EMBL" id="LWLG01000011">
    <property type="protein sequence ID" value="OAQ20452.1"/>
    <property type="molecule type" value="Genomic_DNA"/>
</dbReference>
<feature type="domain" description="Cyclic nucleotide-binding" evidence="4">
    <location>
        <begin position="12"/>
        <end position="115"/>
    </location>
</feature>